<evidence type="ECO:0000256" key="1">
    <source>
        <dbReference type="SAM" id="MobiDB-lite"/>
    </source>
</evidence>
<feature type="region of interest" description="Disordered" evidence="1">
    <location>
        <begin position="23"/>
        <end position="45"/>
    </location>
</feature>
<organism evidence="2 3">
    <name type="scientific">Sorghum bicolor</name>
    <name type="common">Sorghum</name>
    <name type="synonym">Sorghum vulgare</name>
    <dbReference type="NCBI Taxonomy" id="4558"/>
    <lineage>
        <taxon>Eukaryota</taxon>
        <taxon>Viridiplantae</taxon>
        <taxon>Streptophyta</taxon>
        <taxon>Embryophyta</taxon>
        <taxon>Tracheophyta</taxon>
        <taxon>Spermatophyta</taxon>
        <taxon>Magnoliopsida</taxon>
        <taxon>Liliopsida</taxon>
        <taxon>Poales</taxon>
        <taxon>Poaceae</taxon>
        <taxon>PACMAD clade</taxon>
        <taxon>Panicoideae</taxon>
        <taxon>Andropogonodae</taxon>
        <taxon>Andropogoneae</taxon>
        <taxon>Sorghinae</taxon>
        <taxon>Sorghum</taxon>
    </lineage>
</organism>
<gene>
    <name evidence="2" type="ORF">BDA96_09G243700</name>
</gene>
<name>A0A921QC26_SORBI</name>
<reference evidence="2" key="2">
    <citation type="submission" date="2020-10" db="EMBL/GenBank/DDBJ databases">
        <authorList>
            <person name="Cooper E.A."/>
            <person name="Brenton Z.W."/>
            <person name="Flinn B.S."/>
            <person name="Jenkins J."/>
            <person name="Shu S."/>
            <person name="Flowers D."/>
            <person name="Luo F."/>
            <person name="Wang Y."/>
            <person name="Xia P."/>
            <person name="Barry K."/>
            <person name="Daum C."/>
            <person name="Lipzen A."/>
            <person name="Yoshinaga Y."/>
            <person name="Schmutz J."/>
            <person name="Saski C."/>
            <person name="Vermerris W."/>
            <person name="Kresovich S."/>
        </authorList>
    </citation>
    <scope>NUCLEOTIDE SEQUENCE</scope>
</reference>
<evidence type="ECO:0000313" key="3">
    <source>
        <dbReference type="Proteomes" id="UP000807115"/>
    </source>
</evidence>
<feature type="region of interest" description="Disordered" evidence="1">
    <location>
        <begin position="103"/>
        <end position="132"/>
    </location>
</feature>
<sequence length="156" mass="16775">MSGETCCASPNCFASRSLRTRSRLHTGRPATRSRVTETADGGTRTRRCPLVTLPSRWAGGQGLPSSRHLRCTVLRKSGSGTVLARNGGSVSPASPKTCCYRQRQGAERGTAGGNRGARTTSFRRRRQGSKAVAVDRGGHCFRHRPADKKKNVVALP</sequence>
<comment type="caution">
    <text evidence="2">The sequence shown here is derived from an EMBL/GenBank/DDBJ whole genome shotgun (WGS) entry which is preliminary data.</text>
</comment>
<dbReference type="EMBL" id="CM027688">
    <property type="protein sequence ID" value="KAG0519197.1"/>
    <property type="molecule type" value="Genomic_DNA"/>
</dbReference>
<dbReference type="Proteomes" id="UP000807115">
    <property type="component" value="Chromosome 9"/>
</dbReference>
<reference evidence="2" key="1">
    <citation type="journal article" date="2019" name="BMC Genomics">
        <title>A new reference genome for Sorghum bicolor reveals high levels of sequence similarity between sweet and grain genotypes: implications for the genetics of sugar metabolism.</title>
        <authorList>
            <person name="Cooper E.A."/>
            <person name="Brenton Z.W."/>
            <person name="Flinn B.S."/>
            <person name="Jenkins J."/>
            <person name="Shu S."/>
            <person name="Flowers D."/>
            <person name="Luo F."/>
            <person name="Wang Y."/>
            <person name="Xia P."/>
            <person name="Barry K."/>
            <person name="Daum C."/>
            <person name="Lipzen A."/>
            <person name="Yoshinaga Y."/>
            <person name="Schmutz J."/>
            <person name="Saski C."/>
            <person name="Vermerris W."/>
            <person name="Kresovich S."/>
        </authorList>
    </citation>
    <scope>NUCLEOTIDE SEQUENCE</scope>
</reference>
<proteinExistence type="predicted"/>
<dbReference type="AlphaFoldDB" id="A0A921QC26"/>
<evidence type="ECO:0000313" key="2">
    <source>
        <dbReference type="EMBL" id="KAG0519197.1"/>
    </source>
</evidence>
<protein>
    <submittedName>
        <fullName evidence="2">Uncharacterized protein</fullName>
    </submittedName>
</protein>
<accession>A0A921QC26</accession>